<dbReference type="PATRIC" id="fig|28037.95.peg.2017"/>
<comment type="caution">
    <text evidence="1">The sequence shown here is derived from an EMBL/GenBank/DDBJ whole genome shotgun (WGS) entry which is preliminary data.</text>
</comment>
<reference evidence="1 2" key="1">
    <citation type="submission" date="2014-05" db="EMBL/GenBank/DDBJ databases">
        <authorList>
            <person name="Daugherty S.C."/>
            <person name="Tallon L.J."/>
            <person name="Sadzewicz L."/>
            <person name="Kilian M."/>
            <person name="Tettelin H."/>
        </authorList>
    </citation>
    <scope>NUCLEOTIDE SEQUENCE [LARGE SCALE GENOMIC DNA]</scope>
    <source>
        <strain evidence="1 2">SK629</strain>
    </source>
</reference>
<name>A0A081PT19_STRMT</name>
<evidence type="ECO:0000313" key="1">
    <source>
        <dbReference type="EMBL" id="KEQ33842.1"/>
    </source>
</evidence>
<sequence>MRFFVGRFTLYSPEIEFLIVSGNFYNLVQTTYTLRKSLQTTSVLSVTSTLYFEQPAASFLVCSLIFIEY</sequence>
<accession>A0A081PT19</accession>
<organism evidence="1 2">
    <name type="scientific">Streptococcus mitis</name>
    <dbReference type="NCBI Taxonomy" id="28037"/>
    <lineage>
        <taxon>Bacteria</taxon>
        <taxon>Bacillati</taxon>
        <taxon>Bacillota</taxon>
        <taxon>Bacilli</taxon>
        <taxon>Lactobacillales</taxon>
        <taxon>Streptococcaceae</taxon>
        <taxon>Streptococcus</taxon>
        <taxon>Streptococcus mitis group</taxon>
    </lineage>
</organism>
<dbReference type="EMBL" id="JPFU01000015">
    <property type="protein sequence ID" value="KEQ33842.1"/>
    <property type="molecule type" value="Genomic_DNA"/>
</dbReference>
<proteinExistence type="predicted"/>
<gene>
    <name evidence="1" type="ORF">SK629_2088</name>
</gene>
<dbReference type="Proteomes" id="UP000028090">
    <property type="component" value="Unassembled WGS sequence"/>
</dbReference>
<evidence type="ECO:0000313" key="2">
    <source>
        <dbReference type="Proteomes" id="UP000028090"/>
    </source>
</evidence>
<protein>
    <submittedName>
        <fullName evidence="1">Uncharacterized protein</fullName>
    </submittedName>
</protein>
<dbReference type="AlphaFoldDB" id="A0A081PT19"/>